<proteinExistence type="predicted"/>
<reference evidence="2 3" key="1">
    <citation type="submission" date="2024-04" db="EMBL/GenBank/DDBJ databases">
        <title>Tritrichomonas musculus Genome.</title>
        <authorList>
            <person name="Alves-Ferreira E."/>
            <person name="Grigg M."/>
            <person name="Lorenzi H."/>
            <person name="Galac M."/>
        </authorList>
    </citation>
    <scope>NUCLEOTIDE SEQUENCE [LARGE SCALE GENOMIC DNA]</scope>
    <source>
        <strain evidence="2 3">EAF2021</strain>
    </source>
</reference>
<evidence type="ECO:0008006" key="4">
    <source>
        <dbReference type="Google" id="ProtNLM"/>
    </source>
</evidence>
<sequence>MNNNFNTSSVNEPKSPSRALPKLIPIICEAIAVNVTEDKKWTSIRKVRNYIEKYFDFSDKYIKRNLLQCIKEMENEKIIARKASAISFLYKGNANEQSDKKKSGRKKKDVPDSPQTPSRNLGPDVVITRSGRVSIVHKEDDDMF</sequence>
<evidence type="ECO:0000256" key="1">
    <source>
        <dbReference type="SAM" id="MobiDB-lite"/>
    </source>
</evidence>
<feature type="region of interest" description="Disordered" evidence="1">
    <location>
        <begin position="95"/>
        <end position="124"/>
    </location>
</feature>
<protein>
    <recommendedName>
        <fullName evidence="4">H15 domain-containing protein</fullName>
    </recommendedName>
</protein>
<keyword evidence="3" id="KW-1185">Reference proteome</keyword>
<evidence type="ECO:0000313" key="2">
    <source>
        <dbReference type="EMBL" id="KAK8893590.1"/>
    </source>
</evidence>
<name>A0ABR2KR37_9EUKA</name>
<gene>
    <name evidence="2" type="ORF">M9Y10_022013</name>
</gene>
<comment type="caution">
    <text evidence="2">The sequence shown here is derived from an EMBL/GenBank/DDBJ whole genome shotgun (WGS) entry which is preliminary data.</text>
</comment>
<dbReference type="EMBL" id="JAPFFF010000003">
    <property type="protein sequence ID" value="KAK8893590.1"/>
    <property type="molecule type" value="Genomic_DNA"/>
</dbReference>
<dbReference type="Proteomes" id="UP001470230">
    <property type="component" value="Unassembled WGS sequence"/>
</dbReference>
<evidence type="ECO:0000313" key="3">
    <source>
        <dbReference type="Proteomes" id="UP001470230"/>
    </source>
</evidence>
<accession>A0ABR2KR37</accession>
<organism evidence="2 3">
    <name type="scientific">Tritrichomonas musculus</name>
    <dbReference type="NCBI Taxonomy" id="1915356"/>
    <lineage>
        <taxon>Eukaryota</taxon>
        <taxon>Metamonada</taxon>
        <taxon>Parabasalia</taxon>
        <taxon>Tritrichomonadida</taxon>
        <taxon>Tritrichomonadidae</taxon>
        <taxon>Tritrichomonas</taxon>
    </lineage>
</organism>